<name>A0AA43QWF1_9LECA</name>
<dbReference type="Proteomes" id="UP001161017">
    <property type="component" value="Unassembled WGS sequence"/>
</dbReference>
<keyword evidence="2" id="KW-1185">Reference proteome</keyword>
<evidence type="ECO:0000313" key="1">
    <source>
        <dbReference type="EMBL" id="MDI1492566.1"/>
    </source>
</evidence>
<accession>A0AA43QWF1</accession>
<dbReference type="AlphaFoldDB" id="A0AA43QWF1"/>
<proteinExistence type="predicted"/>
<evidence type="ECO:0000313" key="2">
    <source>
        <dbReference type="Proteomes" id="UP001161017"/>
    </source>
</evidence>
<comment type="caution">
    <text evidence="1">The sequence shown here is derived from an EMBL/GenBank/DDBJ whole genome shotgun (WGS) entry which is preliminary data.</text>
</comment>
<dbReference type="EMBL" id="JAPUFD010000019">
    <property type="protein sequence ID" value="MDI1492566.1"/>
    <property type="molecule type" value="Genomic_DNA"/>
</dbReference>
<organism evidence="1 2">
    <name type="scientific">Ramalina farinacea</name>
    <dbReference type="NCBI Taxonomy" id="258253"/>
    <lineage>
        <taxon>Eukaryota</taxon>
        <taxon>Fungi</taxon>
        <taxon>Dikarya</taxon>
        <taxon>Ascomycota</taxon>
        <taxon>Pezizomycotina</taxon>
        <taxon>Lecanoromycetes</taxon>
        <taxon>OSLEUM clade</taxon>
        <taxon>Lecanoromycetidae</taxon>
        <taxon>Lecanorales</taxon>
        <taxon>Lecanorineae</taxon>
        <taxon>Ramalinaceae</taxon>
        <taxon>Ramalina</taxon>
    </lineage>
</organism>
<sequence>MLNNALPNNSATGANLTSVLGASDLPPGPQPPEDPWYYEIRFSHPTTTLKFRDFEHEDGRNETQVGDLIQQAISASIDPRLHNQLIDQHPYTWQGTQSLVGVEPLRPVPAEDPPHELVGLTHGIWLSSLIGINQFRLAYPGLYFKFEIYVEINEVEEDYVGRGGLLEASELQAPVATAEDVAVTKRSAFSQVGGQNNALPNSATTAVNLTGEPSALLRDETDVEKLIQRAIHFAISDPQQRDQFMNRHQYTWYSDDGDISLGVLPYTPQPSTDPPYAPVGLTYKIWEYSLIGINQFRLAYPGLNFRFEIYINSCVGSGSLESVKVMLHLSHVRMPPNSADLGIQPSDHVLRSLEPKHSARRHEYRV</sequence>
<gene>
    <name evidence="1" type="ORF">OHK93_003780</name>
</gene>
<protein>
    <submittedName>
        <fullName evidence="1">Uncharacterized protein</fullName>
    </submittedName>
</protein>
<reference evidence="1" key="1">
    <citation type="journal article" date="2023" name="Genome Biol. Evol.">
        <title>First Whole Genome Sequence and Flow Cytometry Genome Size Data for the Lichen-Forming Fungus Ramalina farinacea (Ascomycota).</title>
        <authorList>
            <person name="Llewellyn T."/>
            <person name="Mian S."/>
            <person name="Hill R."/>
            <person name="Leitch I.J."/>
            <person name="Gaya E."/>
        </authorList>
    </citation>
    <scope>NUCLEOTIDE SEQUENCE</scope>
    <source>
        <strain evidence="1">LIQ254RAFAR</strain>
    </source>
</reference>